<gene>
    <name evidence="2" type="ORF">P3T76_013601</name>
    <name evidence="3" type="ORF">P3T76_013602</name>
</gene>
<reference evidence="2" key="1">
    <citation type="submission" date="2023-08" db="EMBL/GenBank/DDBJ databases">
        <title>Reference Genome Resource for the Citrus Pathogen Phytophthora citrophthora.</title>
        <authorList>
            <person name="Moller H."/>
            <person name="Coetzee B."/>
            <person name="Rose L.J."/>
            <person name="Van Niekerk J.M."/>
        </authorList>
    </citation>
    <scope>NUCLEOTIDE SEQUENCE</scope>
    <source>
        <strain evidence="2">STE-U-9442</strain>
    </source>
</reference>
<protein>
    <recommendedName>
        <fullName evidence="1">PiggyBac transposable element-derived protein domain-containing protein</fullName>
    </recommendedName>
</protein>
<dbReference type="PANTHER" id="PTHR46599">
    <property type="entry name" value="PIGGYBAC TRANSPOSABLE ELEMENT-DERIVED PROTEIN 4"/>
    <property type="match status" value="1"/>
</dbReference>
<feature type="domain" description="PiggyBac transposable element-derived protein" evidence="1">
    <location>
        <begin position="23"/>
        <end position="126"/>
    </location>
</feature>
<evidence type="ECO:0000313" key="2">
    <source>
        <dbReference type="EMBL" id="KAK1931012.1"/>
    </source>
</evidence>
<dbReference type="EMBL" id="JASMQC010000036">
    <property type="protein sequence ID" value="KAK1931012.1"/>
    <property type="molecule type" value="Genomic_DNA"/>
</dbReference>
<accession>A0AAD9LCZ9</accession>
<sequence>MRHPFPDHEAFCSLPEGIHPGLPLDLFGLFWSTRILDELVNNTNAYAEMKKKKKEKPPMYAATWALVTVRELKIWLGIVVLMGLYRIKRPRECWSKTDGFVKYSFVKHMTRDRFQAIRCMLHVAPPTTVE</sequence>
<organism evidence="2 4">
    <name type="scientific">Phytophthora citrophthora</name>
    <dbReference type="NCBI Taxonomy" id="4793"/>
    <lineage>
        <taxon>Eukaryota</taxon>
        <taxon>Sar</taxon>
        <taxon>Stramenopiles</taxon>
        <taxon>Oomycota</taxon>
        <taxon>Peronosporomycetes</taxon>
        <taxon>Peronosporales</taxon>
        <taxon>Peronosporaceae</taxon>
        <taxon>Phytophthora</taxon>
    </lineage>
</organism>
<evidence type="ECO:0000313" key="4">
    <source>
        <dbReference type="Proteomes" id="UP001259832"/>
    </source>
</evidence>
<evidence type="ECO:0000313" key="3">
    <source>
        <dbReference type="EMBL" id="KAK1931013.1"/>
    </source>
</evidence>
<dbReference type="AlphaFoldDB" id="A0AAD9LCZ9"/>
<proteinExistence type="predicted"/>
<name>A0AAD9LCZ9_9STRA</name>
<dbReference type="EMBL" id="JASMQC010000036">
    <property type="protein sequence ID" value="KAK1931013.1"/>
    <property type="molecule type" value="Genomic_DNA"/>
</dbReference>
<keyword evidence="4" id="KW-1185">Reference proteome</keyword>
<comment type="caution">
    <text evidence="2">The sequence shown here is derived from an EMBL/GenBank/DDBJ whole genome shotgun (WGS) entry which is preliminary data.</text>
</comment>
<evidence type="ECO:0000259" key="1">
    <source>
        <dbReference type="Pfam" id="PF13843"/>
    </source>
</evidence>
<dbReference type="Pfam" id="PF13843">
    <property type="entry name" value="DDE_Tnp_1_7"/>
    <property type="match status" value="1"/>
</dbReference>
<dbReference type="Proteomes" id="UP001259832">
    <property type="component" value="Unassembled WGS sequence"/>
</dbReference>
<dbReference type="InterPro" id="IPR029526">
    <property type="entry name" value="PGBD"/>
</dbReference>
<dbReference type="PANTHER" id="PTHR46599:SF3">
    <property type="entry name" value="PIGGYBAC TRANSPOSABLE ELEMENT-DERIVED PROTEIN 4"/>
    <property type="match status" value="1"/>
</dbReference>